<dbReference type="RefSeq" id="WP_316972977.1">
    <property type="nucleotide sequence ID" value="NZ_JAWIIJ010000003.1"/>
</dbReference>
<gene>
    <name evidence="2" type="ORF">RYS15_05605</name>
</gene>
<evidence type="ECO:0008006" key="4">
    <source>
        <dbReference type="Google" id="ProtNLM"/>
    </source>
</evidence>
<proteinExistence type="predicted"/>
<organism evidence="2 3">
    <name type="scientific">Marinobacter xestospongiae</name>
    <dbReference type="NCBI Taxonomy" id="994319"/>
    <lineage>
        <taxon>Bacteria</taxon>
        <taxon>Pseudomonadati</taxon>
        <taxon>Pseudomonadota</taxon>
        <taxon>Gammaproteobacteria</taxon>
        <taxon>Pseudomonadales</taxon>
        <taxon>Marinobacteraceae</taxon>
        <taxon>Marinobacter</taxon>
    </lineage>
</organism>
<sequence>MASRPLSRQLCKVWFVYSLIGIVVSVAADQVIRTVLPPNPVSAPEIYSAVWFVIMGLALRKVAGTSNG</sequence>
<name>A0ABU3VV41_9GAMM</name>
<reference evidence="2 3" key="1">
    <citation type="submission" date="2023-10" db="EMBL/GenBank/DDBJ databases">
        <title>Characteristics and mechanism of a salt-tolerant marine origin heterotrophic nitrifying- aerobic denitrifying bacteria Marinobacter xestospongiae HN1.</title>
        <authorList>
            <person name="Qi R."/>
        </authorList>
    </citation>
    <scope>NUCLEOTIDE SEQUENCE [LARGE SCALE GENOMIC DNA]</scope>
    <source>
        <strain evidence="2 3">HN1</strain>
    </source>
</reference>
<feature type="transmembrane region" description="Helical" evidence="1">
    <location>
        <begin position="44"/>
        <end position="63"/>
    </location>
</feature>
<feature type="transmembrane region" description="Helical" evidence="1">
    <location>
        <begin position="12"/>
        <end position="32"/>
    </location>
</feature>
<keyword evidence="3" id="KW-1185">Reference proteome</keyword>
<keyword evidence="1" id="KW-0472">Membrane</keyword>
<keyword evidence="1" id="KW-1133">Transmembrane helix</keyword>
<evidence type="ECO:0000313" key="2">
    <source>
        <dbReference type="EMBL" id="MDV2078148.1"/>
    </source>
</evidence>
<evidence type="ECO:0000256" key="1">
    <source>
        <dbReference type="SAM" id="Phobius"/>
    </source>
</evidence>
<keyword evidence="1" id="KW-0812">Transmembrane</keyword>
<protein>
    <recommendedName>
        <fullName evidence="4">Holin</fullName>
    </recommendedName>
</protein>
<evidence type="ECO:0000313" key="3">
    <source>
        <dbReference type="Proteomes" id="UP001269819"/>
    </source>
</evidence>
<comment type="caution">
    <text evidence="2">The sequence shown here is derived from an EMBL/GenBank/DDBJ whole genome shotgun (WGS) entry which is preliminary data.</text>
</comment>
<dbReference type="Proteomes" id="UP001269819">
    <property type="component" value="Unassembled WGS sequence"/>
</dbReference>
<accession>A0ABU3VV41</accession>
<dbReference type="EMBL" id="JAWIIJ010000003">
    <property type="protein sequence ID" value="MDV2078148.1"/>
    <property type="molecule type" value="Genomic_DNA"/>
</dbReference>